<feature type="chain" id="PRO_5040382784" evidence="2">
    <location>
        <begin position="22"/>
        <end position="98"/>
    </location>
</feature>
<reference evidence="3" key="1">
    <citation type="submission" date="2020-06" db="EMBL/GenBank/DDBJ databases">
        <authorList>
            <consortium name="Plant Systems Biology data submission"/>
        </authorList>
    </citation>
    <scope>NUCLEOTIDE SEQUENCE</scope>
    <source>
        <strain evidence="3">D6</strain>
    </source>
</reference>
<comment type="caution">
    <text evidence="3">The sequence shown here is derived from an EMBL/GenBank/DDBJ whole genome shotgun (WGS) entry which is preliminary data.</text>
</comment>
<proteinExistence type="predicted"/>
<feature type="compositionally biased region" description="Gly residues" evidence="1">
    <location>
        <begin position="35"/>
        <end position="55"/>
    </location>
</feature>
<sequence length="98" mass="10298">MKIVNLIPVISALLLVSGVSARLNMARKKQRKLQGGEGGPEGGKPPGGMEGGMEGGMDAAGMGLGPPMLEEVESAWPTDTMWPTEWATLYDTPAETDQ</sequence>
<keyword evidence="2" id="KW-0732">Signal</keyword>
<feature type="region of interest" description="Disordered" evidence="1">
    <location>
        <begin position="27"/>
        <end position="67"/>
    </location>
</feature>
<dbReference type="Proteomes" id="UP001153069">
    <property type="component" value="Unassembled WGS sequence"/>
</dbReference>
<evidence type="ECO:0000256" key="1">
    <source>
        <dbReference type="SAM" id="MobiDB-lite"/>
    </source>
</evidence>
<feature type="compositionally biased region" description="Low complexity" evidence="1">
    <location>
        <begin position="56"/>
        <end position="67"/>
    </location>
</feature>
<dbReference type="EMBL" id="CAICTM010001635">
    <property type="protein sequence ID" value="CAB9525151.1"/>
    <property type="molecule type" value="Genomic_DNA"/>
</dbReference>
<keyword evidence="4" id="KW-1185">Reference proteome</keyword>
<gene>
    <name evidence="3" type="ORF">SEMRO_1637_G287650.1</name>
</gene>
<name>A0A9N8ETB5_9STRA</name>
<organism evidence="3 4">
    <name type="scientific">Seminavis robusta</name>
    <dbReference type="NCBI Taxonomy" id="568900"/>
    <lineage>
        <taxon>Eukaryota</taxon>
        <taxon>Sar</taxon>
        <taxon>Stramenopiles</taxon>
        <taxon>Ochrophyta</taxon>
        <taxon>Bacillariophyta</taxon>
        <taxon>Bacillariophyceae</taxon>
        <taxon>Bacillariophycidae</taxon>
        <taxon>Naviculales</taxon>
        <taxon>Naviculaceae</taxon>
        <taxon>Seminavis</taxon>
    </lineage>
</organism>
<evidence type="ECO:0000313" key="4">
    <source>
        <dbReference type="Proteomes" id="UP001153069"/>
    </source>
</evidence>
<evidence type="ECO:0000313" key="3">
    <source>
        <dbReference type="EMBL" id="CAB9525151.1"/>
    </source>
</evidence>
<feature type="signal peptide" evidence="2">
    <location>
        <begin position="1"/>
        <end position="21"/>
    </location>
</feature>
<dbReference type="AlphaFoldDB" id="A0A9N8ETB5"/>
<protein>
    <submittedName>
        <fullName evidence="3">Uncharacterized protein</fullName>
    </submittedName>
</protein>
<accession>A0A9N8ETB5</accession>
<evidence type="ECO:0000256" key="2">
    <source>
        <dbReference type="SAM" id="SignalP"/>
    </source>
</evidence>